<organism evidence="2 3">
    <name type="scientific">Penicillium atrosanguineum</name>
    <dbReference type="NCBI Taxonomy" id="1132637"/>
    <lineage>
        <taxon>Eukaryota</taxon>
        <taxon>Fungi</taxon>
        <taxon>Dikarya</taxon>
        <taxon>Ascomycota</taxon>
        <taxon>Pezizomycotina</taxon>
        <taxon>Eurotiomycetes</taxon>
        <taxon>Eurotiomycetidae</taxon>
        <taxon>Eurotiales</taxon>
        <taxon>Aspergillaceae</taxon>
        <taxon>Penicillium</taxon>
    </lineage>
</organism>
<dbReference type="Gene3D" id="3.40.50.1110">
    <property type="entry name" value="SGNH hydrolase"/>
    <property type="match status" value="1"/>
</dbReference>
<sequence>MGRSPIHWAVPAALWFMVLSLAVAISLPTERLSRRELPFEKAVSTIQTRDTEKFLLRIMPLGASITLGYKSTDGNGYREHIRQQLRYEGWEVDMVGSKENGTMYNNVCYPSTEKSRTRSNLFQHHEGHIGFRIDQIAEVVDKTIPKQPNLILINAGTNDAIQKYNVYSAGTRMNSLMTKLFNEIDGTTIILSTLLPNKKEPKLVKAINEQYRTLAAFWRAKNGRVVLADMDSFIKEDQLVDGIHPDDYGYKEMASVWWAAIQVAIAENLLQEASDTAVNGTISKAFEKSLDGNNSLADPDLPAYSAKAQPVLNGGVSDRGLGLVWMVCLQVGVGLVVMTL</sequence>
<dbReference type="EMBL" id="JAPZBO010000001">
    <property type="protein sequence ID" value="KAJ5331185.1"/>
    <property type="molecule type" value="Genomic_DNA"/>
</dbReference>
<keyword evidence="3" id="KW-1185">Reference proteome</keyword>
<dbReference type="Pfam" id="PF00657">
    <property type="entry name" value="Lipase_GDSL"/>
    <property type="match status" value="1"/>
</dbReference>
<dbReference type="InterPro" id="IPR051532">
    <property type="entry name" value="Ester_Hydrolysis_Enzymes"/>
</dbReference>
<dbReference type="SUPFAM" id="SSF52266">
    <property type="entry name" value="SGNH hydrolase"/>
    <property type="match status" value="1"/>
</dbReference>
<dbReference type="Proteomes" id="UP001147746">
    <property type="component" value="Unassembled WGS sequence"/>
</dbReference>
<feature type="signal peptide" evidence="1">
    <location>
        <begin position="1"/>
        <end position="24"/>
    </location>
</feature>
<name>A0A9W9QCK5_9EURO</name>
<evidence type="ECO:0000256" key="1">
    <source>
        <dbReference type="SAM" id="SignalP"/>
    </source>
</evidence>
<evidence type="ECO:0000313" key="3">
    <source>
        <dbReference type="Proteomes" id="UP001147746"/>
    </source>
</evidence>
<dbReference type="AlphaFoldDB" id="A0A9W9QCK5"/>
<protein>
    <recommendedName>
        <fullName evidence="4">SGNH hydrolase-type esterase domain-containing protein</fullName>
    </recommendedName>
</protein>
<comment type="caution">
    <text evidence="2">The sequence shown here is derived from an EMBL/GenBank/DDBJ whole genome shotgun (WGS) entry which is preliminary data.</text>
</comment>
<accession>A0A9W9QCK5</accession>
<evidence type="ECO:0000313" key="2">
    <source>
        <dbReference type="EMBL" id="KAJ5331185.1"/>
    </source>
</evidence>
<dbReference type="InterPro" id="IPR001087">
    <property type="entry name" value="GDSL"/>
</dbReference>
<feature type="chain" id="PRO_5040899487" description="SGNH hydrolase-type esterase domain-containing protein" evidence="1">
    <location>
        <begin position="25"/>
        <end position="340"/>
    </location>
</feature>
<reference evidence="2" key="2">
    <citation type="journal article" date="2023" name="IMA Fungus">
        <title>Comparative genomic study of the Penicillium genus elucidates a diverse pangenome and 15 lateral gene transfer events.</title>
        <authorList>
            <person name="Petersen C."/>
            <person name="Sorensen T."/>
            <person name="Nielsen M.R."/>
            <person name="Sondergaard T.E."/>
            <person name="Sorensen J.L."/>
            <person name="Fitzpatrick D.A."/>
            <person name="Frisvad J.C."/>
            <person name="Nielsen K.L."/>
        </authorList>
    </citation>
    <scope>NUCLEOTIDE SEQUENCE</scope>
    <source>
        <strain evidence="2">IBT 21472</strain>
    </source>
</reference>
<keyword evidence="1" id="KW-0732">Signal</keyword>
<dbReference type="PANTHER" id="PTHR30383:SF31">
    <property type="entry name" value="SGNH HYDROLASE-TYPE ESTERASE DOMAIN-CONTAINING PROTEIN-RELATED"/>
    <property type="match status" value="1"/>
</dbReference>
<gene>
    <name evidence="2" type="ORF">N7476_000968</name>
</gene>
<proteinExistence type="predicted"/>
<dbReference type="PANTHER" id="PTHR30383">
    <property type="entry name" value="THIOESTERASE 1/PROTEASE 1/LYSOPHOSPHOLIPASE L1"/>
    <property type="match status" value="1"/>
</dbReference>
<evidence type="ECO:0008006" key="4">
    <source>
        <dbReference type="Google" id="ProtNLM"/>
    </source>
</evidence>
<dbReference type="CDD" id="cd01833">
    <property type="entry name" value="XynB_like"/>
    <property type="match status" value="1"/>
</dbReference>
<reference evidence="2" key="1">
    <citation type="submission" date="2022-12" db="EMBL/GenBank/DDBJ databases">
        <authorList>
            <person name="Petersen C."/>
        </authorList>
    </citation>
    <scope>NUCLEOTIDE SEQUENCE</scope>
    <source>
        <strain evidence="2">IBT 21472</strain>
    </source>
</reference>
<dbReference type="GO" id="GO:0004622">
    <property type="term" value="F:phosphatidylcholine lysophospholipase activity"/>
    <property type="evidence" value="ECO:0007669"/>
    <property type="project" value="TreeGrafter"/>
</dbReference>
<dbReference type="InterPro" id="IPR036514">
    <property type="entry name" value="SGNH_hydro_sf"/>
</dbReference>